<dbReference type="EMBL" id="BATI01000049">
    <property type="protein sequence ID" value="GAD64821.1"/>
    <property type="molecule type" value="Genomic_DNA"/>
</dbReference>
<protein>
    <submittedName>
        <fullName evidence="1">Uncharacterized protein</fullName>
    </submittedName>
</protein>
<evidence type="ECO:0000313" key="2">
    <source>
        <dbReference type="Proteomes" id="UP000016560"/>
    </source>
</evidence>
<dbReference type="RefSeq" id="WP_021702890.1">
    <property type="nucleotide sequence ID" value="NZ_BATI01000049.1"/>
</dbReference>
<name>U2ZAV5_AQUA1</name>
<accession>U2ZAV5</accession>
<sequence length="248" mass="27366">MDLDRLNKRAKNLKKFLPEFVAVHGATPALSACQELAARLEGIPSYHAAQQRASSGPAPAKKVSSALGALECWIWEDIKGWRKPRAWQEPGSAVLSLSRRDSDMAEIEGMLDDHLEKSLPGPVSYLKEMSPKALQKLVKLSEKAREMEPGFLYATALQVGALTELNRAEEAAWLGAAQVALVDFQVLPPGFAGEISYLEASNRGYHRLNHHLVLALQACGRHEEAAAVAHKMVRFWPRDNLGFRLLVP</sequence>
<gene>
    <name evidence="1" type="ORF">PA6_049_00100</name>
</gene>
<dbReference type="PROSITE" id="PS51257">
    <property type="entry name" value="PROKAR_LIPOPROTEIN"/>
    <property type="match status" value="1"/>
</dbReference>
<reference evidence="1" key="1">
    <citation type="submission" date="2024-09" db="EMBL/GenBank/DDBJ databases">
        <title>Whole genome shotgun sequence of Pseudomonas alcaligenes NBRC 14159.</title>
        <authorList>
            <person name="Yoshida I."/>
            <person name="Hosoyama A."/>
            <person name="Tsuchikane K."/>
            <person name="Noguchi M."/>
            <person name="Hirakata S."/>
            <person name="Ando Y."/>
            <person name="Ohji S."/>
            <person name="Yamazoe A."/>
            <person name="Yamazaki S."/>
            <person name="Fujita N."/>
        </authorList>
    </citation>
    <scope>NUCLEOTIDE SEQUENCE</scope>
    <source>
        <strain evidence="1">NBRC 14159</strain>
    </source>
</reference>
<proteinExistence type="predicted"/>
<dbReference type="AlphaFoldDB" id="U2ZAV5"/>
<dbReference type="Proteomes" id="UP000016560">
    <property type="component" value="Unassembled WGS sequence"/>
</dbReference>
<evidence type="ECO:0000313" key="1">
    <source>
        <dbReference type="EMBL" id="GAD64821.1"/>
    </source>
</evidence>
<organism evidence="1 2">
    <name type="scientific">Aquipseudomonas alcaligenes (strain ATCC 14909 / DSM 50342 / CCUG 1425 / JCM 20561 / NBRC 14159 / NCIMB 9945 / NCTC 10367 / 1577)</name>
    <name type="common">Pseudomonas alcaligenes</name>
    <dbReference type="NCBI Taxonomy" id="1215092"/>
    <lineage>
        <taxon>Bacteria</taxon>
        <taxon>Pseudomonadati</taxon>
        <taxon>Pseudomonadota</taxon>
        <taxon>Gammaproteobacteria</taxon>
        <taxon>Pseudomonadales</taxon>
        <taxon>Pseudomonadaceae</taxon>
        <taxon>Aquipseudomonas</taxon>
    </lineage>
</organism>
<keyword evidence="2" id="KW-1185">Reference proteome</keyword>
<dbReference type="OrthoDB" id="6399948at2"/>
<comment type="caution">
    <text evidence="1">The sequence shown here is derived from an EMBL/GenBank/DDBJ whole genome shotgun (WGS) entry which is preliminary data.</text>
</comment>